<dbReference type="Pfam" id="PF08566">
    <property type="entry name" value="Pam17"/>
    <property type="match status" value="1"/>
</dbReference>
<comment type="function">
    <text evidence="12">Component of the PAM complex, a complex required for the translocation of transit peptide-containing proteins from the inner membrane into the mitochondrial matrix in an ATP-dependent manner.</text>
</comment>
<feature type="transmembrane region" description="Helical" evidence="12">
    <location>
        <begin position="105"/>
        <end position="125"/>
    </location>
</feature>
<evidence type="ECO:0000256" key="10">
    <source>
        <dbReference type="ARBA" id="ARBA00023128"/>
    </source>
</evidence>
<keyword evidence="15" id="KW-1185">Reference proteome</keyword>
<evidence type="ECO:0000256" key="3">
    <source>
        <dbReference type="ARBA" id="ARBA00022448"/>
    </source>
</evidence>
<keyword evidence="6 12" id="KW-0653">Protein transport</keyword>
<evidence type="ECO:0000256" key="12">
    <source>
        <dbReference type="RuleBase" id="RU367146"/>
    </source>
</evidence>
<keyword evidence="10 12" id="KW-0496">Mitochondrion</keyword>
<evidence type="ECO:0000256" key="13">
    <source>
        <dbReference type="SAM" id="MobiDB-lite"/>
    </source>
</evidence>
<evidence type="ECO:0000256" key="2">
    <source>
        <dbReference type="ARBA" id="ARBA00006837"/>
    </source>
</evidence>
<dbReference type="InterPro" id="IPR013875">
    <property type="entry name" value="Pam17"/>
</dbReference>
<feature type="transmembrane region" description="Helical" evidence="12">
    <location>
        <begin position="145"/>
        <end position="167"/>
    </location>
</feature>
<keyword evidence="9 12" id="KW-0811">Translocation</keyword>
<dbReference type="GO" id="GO:0030150">
    <property type="term" value="P:protein import into mitochondrial matrix"/>
    <property type="evidence" value="ECO:0007669"/>
    <property type="project" value="UniProtKB-UniRule"/>
</dbReference>
<comment type="similarity">
    <text evidence="2 12">Belongs to the PAM17 family.</text>
</comment>
<reference evidence="14 15" key="1">
    <citation type="submission" date="2015-06" db="EMBL/GenBank/DDBJ databases">
        <title>Draft genome of the ant-associated black yeast Phialophora attae CBS 131958.</title>
        <authorList>
            <person name="Moreno L.F."/>
            <person name="Stielow B.J."/>
            <person name="de Hoog S."/>
            <person name="Vicente V.A."/>
            <person name="Weiss V.A."/>
            <person name="de Vries M."/>
            <person name="Cruz L.M."/>
            <person name="Souza E.M."/>
        </authorList>
    </citation>
    <scope>NUCLEOTIDE SEQUENCE [LARGE SCALE GENOMIC DNA]</scope>
    <source>
        <strain evidence="14 15">CBS 131958</strain>
    </source>
</reference>
<name>A0A0N0NRU4_9EURO</name>
<organism evidence="14 15">
    <name type="scientific">Cyphellophora attinorum</name>
    <dbReference type="NCBI Taxonomy" id="1664694"/>
    <lineage>
        <taxon>Eukaryota</taxon>
        <taxon>Fungi</taxon>
        <taxon>Dikarya</taxon>
        <taxon>Ascomycota</taxon>
        <taxon>Pezizomycotina</taxon>
        <taxon>Eurotiomycetes</taxon>
        <taxon>Chaetothyriomycetidae</taxon>
        <taxon>Chaetothyriales</taxon>
        <taxon>Cyphellophoraceae</taxon>
        <taxon>Cyphellophora</taxon>
    </lineage>
</organism>
<keyword evidence="5 12" id="KW-0999">Mitochondrion inner membrane</keyword>
<keyword evidence="4 12" id="KW-0812">Transmembrane</keyword>
<evidence type="ECO:0000256" key="5">
    <source>
        <dbReference type="ARBA" id="ARBA00022792"/>
    </source>
</evidence>
<dbReference type="GO" id="GO:0001405">
    <property type="term" value="C:PAM complex, Tim23 associated import motor"/>
    <property type="evidence" value="ECO:0007669"/>
    <property type="project" value="UniProtKB-UniRule"/>
</dbReference>
<dbReference type="STRING" id="1664694.A0A0N0NRU4"/>
<evidence type="ECO:0000256" key="4">
    <source>
        <dbReference type="ARBA" id="ARBA00022692"/>
    </source>
</evidence>
<dbReference type="GeneID" id="28735412"/>
<evidence type="ECO:0000256" key="1">
    <source>
        <dbReference type="ARBA" id="ARBA00004448"/>
    </source>
</evidence>
<evidence type="ECO:0000256" key="9">
    <source>
        <dbReference type="ARBA" id="ARBA00023010"/>
    </source>
</evidence>
<dbReference type="EMBL" id="LFJN01000001">
    <property type="protein sequence ID" value="KPI45498.1"/>
    <property type="molecule type" value="Genomic_DNA"/>
</dbReference>
<dbReference type="OrthoDB" id="5970083at2759"/>
<keyword evidence="7" id="KW-0809">Transit peptide</keyword>
<evidence type="ECO:0000313" key="14">
    <source>
        <dbReference type="EMBL" id="KPI45498.1"/>
    </source>
</evidence>
<keyword evidence="3 12" id="KW-0813">Transport</keyword>
<dbReference type="AlphaFoldDB" id="A0A0N0NRU4"/>
<keyword evidence="11 12" id="KW-0472">Membrane</keyword>
<protein>
    <recommendedName>
        <fullName evidence="12">Presequence translocated-associated motor subunit PAM17</fullName>
    </recommendedName>
</protein>
<dbReference type="PANTHER" id="PTHR28021">
    <property type="entry name" value="PRESEQUENCE TRANSLOCATED-ASSOCIATED MOTOR SUBUNIT PAM17, MITOCHONDRIAL"/>
    <property type="match status" value="1"/>
</dbReference>
<evidence type="ECO:0000256" key="6">
    <source>
        <dbReference type="ARBA" id="ARBA00022927"/>
    </source>
</evidence>
<gene>
    <name evidence="14" type="ORF">AB675_348</name>
</gene>
<evidence type="ECO:0000256" key="8">
    <source>
        <dbReference type="ARBA" id="ARBA00022989"/>
    </source>
</evidence>
<dbReference type="VEuPathDB" id="FungiDB:AB675_348"/>
<dbReference type="Proteomes" id="UP000038010">
    <property type="component" value="Unassembled WGS sequence"/>
</dbReference>
<accession>A0A0N0NRU4</accession>
<evidence type="ECO:0000256" key="11">
    <source>
        <dbReference type="ARBA" id="ARBA00023136"/>
    </source>
</evidence>
<comment type="caution">
    <text evidence="14">The sequence shown here is derived from an EMBL/GenBank/DDBJ whole genome shotgun (WGS) entry which is preliminary data.</text>
</comment>
<dbReference type="RefSeq" id="XP_018005461.1">
    <property type="nucleotide sequence ID" value="XM_018143543.1"/>
</dbReference>
<comment type="subcellular location">
    <subcellularLocation>
        <location evidence="1 12">Mitochondrion inner membrane</location>
        <topology evidence="1 12">Multi-pass membrane protein</topology>
    </subcellularLocation>
</comment>
<proteinExistence type="inferred from homology"/>
<evidence type="ECO:0000256" key="7">
    <source>
        <dbReference type="ARBA" id="ARBA00022946"/>
    </source>
</evidence>
<evidence type="ECO:0000313" key="15">
    <source>
        <dbReference type="Proteomes" id="UP000038010"/>
    </source>
</evidence>
<comment type="subunit">
    <text evidence="12">Component of the PAM complex.</text>
</comment>
<dbReference type="PANTHER" id="PTHR28021:SF1">
    <property type="entry name" value="PRESEQUENCE TRANSLOCATED-ASSOCIATED MOTOR SUBUNIT PAM17, MITOCHONDRIAL"/>
    <property type="match status" value="1"/>
</dbReference>
<sequence>MLTAVPTQVGLRLACQHTAPAVTSRSFATAISRSPAASVRLSQARSKSTYSLSLNTRKSLQNTPRQKRHATTTASPILSHTDRPAAHSQALDWNTFFRLRTSRRYYSLTSSLIGLVSTTAGTFYFLTVYPDQSDYVVKLIPMDPIISTGIAMTAAMLTGWLLGPIFGNGLWRIMHRKGLAEFTSKERAFFERIKRHRVNPAGASTNNPVPDFYGEKIGSVQGYRRWLKDQRAFNRKRSGSFGGA</sequence>
<feature type="compositionally biased region" description="Polar residues" evidence="13">
    <location>
        <begin position="53"/>
        <end position="64"/>
    </location>
</feature>
<feature type="region of interest" description="Disordered" evidence="13">
    <location>
        <begin position="53"/>
        <end position="79"/>
    </location>
</feature>
<keyword evidence="8 12" id="KW-1133">Transmembrane helix</keyword>